<accession>A0ABV1KEF8</accession>
<proteinExistence type="predicted"/>
<evidence type="ECO:0008006" key="3">
    <source>
        <dbReference type="Google" id="ProtNLM"/>
    </source>
</evidence>
<gene>
    <name evidence="1" type="ORF">WIS52_20485</name>
</gene>
<reference evidence="1 2" key="1">
    <citation type="submission" date="2024-03" db="EMBL/GenBank/DDBJ databases">
        <title>Draft genome sequence of Pseudonocardia nematodicida JCM 31783.</title>
        <authorList>
            <person name="Butdee W."/>
            <person name="Duangmal K."/>
        </authorList>
    </citation>
    <scope>NUCLEOTIDE SEQUENCE [LARGE SCALE GENOMIC DNA]</scope>
    <source>
        <strain evidence="1 2">JCM 31783</strain>
    </source>
</reference>
<sequence>MMTDPGQWIEGWLSTLRFAVYLDAAGGDRGRALALYEWNARAAAAFHHDLGHLEVALRNAYDRALRHRDESEARHWVFDPSRHFPIQEERARNGVVVDANDKPRAQIEQAIRSARRDTKGRAPTPPGKVIAELRFGFWRYLTIARRTDALRIPYLRTAFRPGTDRRDVDHPVGRLHLLRNRVAHNEPLIRMDLAGRHADVLTVAGLMAVPLRDHLTDLSPVQAVLKEWPAYLTR</sequence>
<dbReference type="EMBL" id="JBEDNQ010000008">
    <property type="protein sequence ID" value="MEQ3552852.1"/>
    <property type="molecule type" value="Genomic_DNA"/>
</dbReference>
<dbReference type="RefSeq" id="WP_349299917.1">
    <property type="nucleotide sequence ID" value="NZ_JBEDNQ010000008.1"/>
</dbReference>
<protein>
    <recommendedName>
        <fullName evidence="3">Abi-like protein</fullName>
    </recommendedName>
</protein>
<evidence type="ECO:0000313" key="1">
    <source>
        <dbReference type="EMBL" id="MEQ3552852.1"/>
    </source>
</evidence>
<comment type="caution">
    <text evidence="1">The sequence shown here is derived from an EMBL/GenBank/DDBJ whole genome shotgun (WGS) entry which is preliminary data.</text>
</comment>
<organism evidence="1 2">
    <name type="scientific">Pseudonocardia nematodicida</name>
    <dbReference type="NCBI Taxonomy" id="1206997"/>
    <lineage>
        <taxon>Bacteria</taxon>
        <taxon>Bacillati</taxon>
        <taxon>Actinomycetota</taxon>
        <taxon>Actinomycetes</taxon>
        <taxon>Pseudonocardiales</taxon>
        <taxon>Pseudonocardiaceae</taxon>
        <taxon>Pseudonocardia</taxon>
    </lineage>
</organism>
<name>A0ABV1KEF8_9PSEU</name>
<evidence type="ECO:0000313" key="2">
    <source>
        <dbReference type="Proteomes" id="UP001494902"/>
    </source>
</evidence>
<dbReference type="Proteomes" id="UP001494902">
    <property type="component" value="Unassembled WGS sequence"/>
</dbReference>
<keyword evidence="2" id="KW-1185">Reference proteome</keyword>